<dbReference type="OrthoDB" id="261831at2759"/>
<dbReference type="FunFam" id="1.20.5.110:FF:000197">
    <property type="entry name" value="Protein BET1"/>
    <property type="match status" value="1"/>
</dbReference>
<dbReference type="VEuPathDB" id="VectorBase:ISCW019011"/>
<dbReference type="PANTHER" id="PTHR12791">
    <property type="entry name" value="GOLGI SNARE BET1-RELATED"/>
    <property type="match status" value="1"/>
</dbReference>
<protein>
    <submittedName>
        <fullName evidence="11 12">Golgi vesicular membrane trafficking protein p18, putative</fullName>
    </submittedName>
</protein>
<dbReference type="GO" id="GO:2000156">
    <property type="term" value="P:regulation of retrograde vesicle-mediated transport, Golgi to ER"/>
    <property type="evidence" value="ECO:0000318"/>
    <property type="project" value="GO_Central"/>
</dbReference>
<evidence type="ECO:0000256" key="6">
    <source>
        <dbReference type="ARBA" id="ARBA00023034"/>
    </source>
</evidence>
<evidence type="ECO:0000313" key="11">
    <source>
        <dbReference type="EMBL" id="EEC08105.1"/>
    </source>
</evidence>
<gene>
    <name evidence="11" type="ORF">IscW_ISCW019011</name>
</gene>
<keyword evidence="14" id="KW-1267">Proteomics identification</keyword>
<keyword evidence="4" id="KW-0653">Protein transport</keyword>
<reference evidence="11 13" key="1">
    <citation type="submission" date="2008-03" db="EMBL/GenBank/DDBJ databases">
        <title>Annotation of Ixodes scapularis.</title>
        <authorList>
            <consortium name="Ixodes scapularis Genome Project Consortium"/>
            <person name="Caler E."/>
            <person name="Hannick L.I."/>
            <person name="Bidwell S."/>
            <person name="Joardar V."/>
            <person name="Thiagarajan M."/>
            <person name="Amedeo P."/>
            <person name="Galinsky K.J."/>
            <person name="Schobel S."/>
            <person name="Inman J."/>
            <person name="Hostetler J."/>
            <person name="Miller J."/>
            <person name="Hammond M."/>
            <person name="Megy K."/>
            <person name="Lawson D."/>
            <person name="Kodira C."/>
            <person name="Sutton G."/>
            <person name="Meyer J."/>
            <person name="Hill C.A."/>
            <person name="Birren B."/>
            <person name="Nene V."/>
            <person name="Collins F."/>
            <person name="Alarcon-Chaidez F."/>
            <person name="Wikel S."/>
            <person name="Strausberg R."/>
        </authorList>
    </citation>
    <scope>NUCLEOTIDE SEQUENCE [LARGE SCALE GENOMIC DNA]</scope>
    <source>
        <strain evidence="13">Wikel</strain>
        <strain evidence="11">Wikel colony</strain>
    </source>
</reference>
<evidence type="ECO:0000256" key="3">
    <source>
        <dbReference type="ARBA" id="ARBA00022692"/>
    </source>
</evidence>
<evidence type="ECO:0000313" key="13">
    <source>
        <dbReference type="Proteomes" id="UP000001555"/>
    </source>
</evidence>
<dbReference type="EnsemblMetazoa" id="ISCW019011-RA">
    <property type="protein sequence ID" value="ISCW019011-PA"/>
    <property type="gene ID" value="ISCW019011"/>
</dbReference>
<dbReference type="GO" id="GO:0005484">
    <property type="term" value="F:SNAP receptor activity"/>
    <property type="evidence" value="ECO:0000318"/>
    <property type="project" value="GO_Central"/>
</dbReference>
<dbReference type="GO" id="GO:0031201">
    <property type="term" value="C:SNARE complex"/>
    <property type="evidence" value="ECO:0000318"/>
    <property type="project" value="GO_Central"/>
</dbReference>
<dbReference type="PROSITE" id="PS50192">
    <property type="entry name" value="T_SNARE"/>
    <property type="match status" value="1"/>
</dbReference>
<dbReference type="PaxDb" id="6945-B7PNB8"/>
<organism>
    <name type="scientific">Ixodes scapularis</name>
    <name type="common">Black-legged tick</name>
    <name type="synonym">Deer tick</name>
    <dbReference type="NCBI Taxonomy" id="6945"/>
    <lineage>
        <taxon>Eukaryota</taxon>
        <taxon>Metazoa</taxon>
        <taxon>Ecdysozoa</taxon>
        <taxon>Arthropoda</taxon>
        <taxon>Chelicerata</taxon>
        <taxon>Arachnida</taxon>
        <taxon>Acari</taxon>
        <taxon>Parasitiformes</taxon>
        <taxon>Ixodida</taxon>
        <taxon>Ixodoidea</taxon>
        <taxon>Ixodidae</taxon>
        <taxon>Ixodinae</taxon>
        <taxon>Ixodes</taxon>
    </lineage>
</organism>
<dbReference type="EMBL" id="ABJB010894089">
    <property type="status" value="NOT_ANNOTATED_CDS"/>
    <property type="molecule type" value="Genomic_DNA"/>
</dbReference>
<dbReference type="AlphaFoldDB" id="B7PNB8"/>
<evidence type="ECO:0000259" key="10">
    <source>
        <dbReference type="PROSITE" id="PS50192"/>
    </source>
</evidence>
<evidence type="ECO:0000256" key="8">
    <source>
        <dbReference type="ARBA" id="ARBA00046280"/>
    </source>
</evidence>
<dbReference type="GO" id="GO:0042147">
    <property type="term" value="P:retrograde transport, endosome to Golgi"/>
    <property type="evidence" value="ECO:0000318"/>
    <property type="project" value="GO_Central"/>
</dbReference>
<dbReference type="EMBL" id="ABJB010746769">
    <property type="status" value="NOT_ANNOTATED_CDS"/>
    <property type="molecule type" value="Genomic_DNA"/>
</dbReference>
<reference evidence="12" key="2">
    <citation type="submission" date="2020-05" db="UniProtKB">
        <authorList>
            <consortium name="EnsemblMetazoa"/>
        </authorList>
    </citation>
    <scope>IDENTIFICATION</scope>
    <source>
        <strain evidence="12">wikel</strain>
    </source>
</reference>
<keyword evidence="2" id="KW-0813">Transport</keyword>
<dbReference type="GO" id="GO:0015031">
    <property type="term" value="P:protein transport"/>
    <property type="evidence" value="ECO:0007669"/>
    <property type="project" value="UniProtKB-KW"/>
</dbReference>
<evidence type="ECO:0000256" key="1">
    <source>
        <dbReference type="ARBA" id="ARBA00004394"/>
    </source>
</evidence>
<dbReference type="InterPro" id="IPR000727">
    <property type="entry name" value="T_SNARE_dom"/>
</dbReference>
<dbReference type="EMBL" id="ABJB010051480">
    <property type="status" value="NOT_ANNOTATED_CDS"/>
    <property type="molecule type" value="Genomic_DNA"/>
</dbReference>
<dbReference type="EMBL" id="DS752087">
    <property type="protein sequence ID" value="EEC08105.1"/>
    <property type="molecule type" value="Genomic_DNA"/>
</dbReference>
<dbReference type="EMBL" id="ABJB010249602">
    <property type="status" value="NOT_ANNOTATED_CDS"/>
    <property type="molecule type" value="Genomic_DNA"/>
</dbReference>
<dbReference type="Gene3D" id="1.20.5.110">
    <property type="match status" value="1"/>
</dbReference>
<dbReference type="InterPro" id="IPR039899">
    <property type="entry name" value="BET1_SNARE"/>
</dbReference>
<keyword evidence="13" id="KW-1185">Reference proteome</keyword>
<name>B7PNB8_IXOSC</name>
<dbReference type="VEuPathDB" id="VectorBase:ISCI019011"/>
<keyword evidence="7 9" id="KW-0472">Membrane</keyword>
<proteinExistence type="evidence at protein level"/>
<keyword evidence="5 9" id="KW-1133">Transmembrane helix</keyword>
<keyword evidence="3 9" id="KW-0812">Transmembrane</keyword>
<feature type="domain" description="T-SNARE coiled-coil homology" evidence="10">
    <location>
        <begin position="4"/>
        <end position="66"/>
    </location>
</feature>
<dbReference type="CDD" id="cd15853">
    <property type="entry name" value="SNARE_Bet1"/>
    <property type="match status" value="1"/>
</dbReference>
<evidence type="ECO:0000256" key="2">
    <source>
        <dbReference type="ARBA" id="ARBA00022448"/>
    </source>
</evidence>
<evidence type="ECO:0000256" key="5">
    <source>
        <dbReference type="ARBA" id="ARBA00022989"/>
    </source>
</evidence>
<dbReference type="HOGENOM" id="CLU_1837298_0_0_1"/>
<feature type="transmembrane region" description="Helical" evidence="9">
    <location>
        <begin position="76"/>
        <end position="98"/>
    </location>
</feature>
<evidence type="ECO:0000256" key="7">
    <source>
        <dbReference type="ARBA" id="ARBA00023136"/>
    </source>
</evidence>
<dbReference type="GO" id="GO:0000139">
    <property type="term" value="C:Golgi membrane"/>
    <property type="evidence" value="ECO:0007669"/>
    <property type="project" value="UniProtKB-SubCell"/>
</dbReference>
<evidence type="ECO:0000256" key="4">
    <source>
        <dbReference type="ARBA" id="ARBA00022927"/>
    </source>
</evidence>
<dbReference type="GO" id="GO:0005829">
    <property type="term" value="C:cytosol"/>
    <property type="evidence" value="ECO:0007669"/>
    <property type="project" value="GOC"/>
</dbReference>
<sequence length="140" mass="15390">MDREQLEHENQRLADQLSNKVSHLKSLAYDMELETKEHNRLLGGLSWDFEGSHGLLSSSMGRVHKMVGAAKGNRRLACYAALLVVALSWDFEGSHGLLSSSMGRVHKMVGAAKGNRRLACYAALLVVALVLLGYALATRR</sequence>
<keyword evidence="6" id="KW-0333">Golgi apparatus</keyword>
<dbReference type="STRING" id="6945.B7PNB8"/>
<feature type="transmembrane region" description="Helical" evidence="9">
    <location>
        <begin position="118"/>
        <end position="137"/>
    </location>
</feature>
<accession>B7PNB8</accession>
<dbReference type="Proteomes" id="UP000001555">
    <property type="component" value="Unassembled WGS sequence"/>
</dbReference>
<comment type="subcellular location">
    <subcellularLocation>
        <location evidence="8">Endomembrane system</location>
        <topology evidence="8">Single-pass type IV membrane protein</topology>
    </subcellularLocation>
    <subcellularLocation>
        <location evidence="1">Golgi apparatus membrane</location>
    </subcellularLocation>
</comment>
<dbReference type="InParanoid" id="B7PNB8"/>
<dbReference type="VEuPathDB" id="VectorBase:ISCP_010505"/>
<evidence type="ECO:0007829" key="14">
    <source>
        <dbReference type="PeptideAtlas" id="B7PNB8"/>
    </source>
</evidence>
<dbReference type="SUPFAM" id="SSF58038">
    <property type="entry name" value="SNARE fusion complex"/>
    <property type="match status" value="1"/>
</dbReference>
<evidence type="ECO:0000256" key="9">
    <source>
        <dbReference type="SAM" id="Phobius"/>
    </source>
</evidence>
<dbReference type="EMBL" id="ABJB010641823">
    <property type="status" value="NOT_ANNOTATED_CDS"/>
    <property type="molecule type" value="Genomic_DNA"/>
</dbReference>
<evidence type="ECO:0000313" key="12">
    <source>
        <dbReference type="EnsemblMetazoa" id="ISCW019011-PA"/>
    </source>
</evidence>